<feature type="region of interest" description="Disordered" evidence="1">
    <location>
        <begin position="1"/>
        <end position="24"/>
    </location>
</feature>
<accession>A0A0K2TQP1</accession>
<evidence type="ECO:0000313" key="2">
    <source>
        <dbReference type="EMBL" id="CDW28135.1"/>
    </source>
</evidence>
<organism evidence="2">
    <name type="scientific">Lepeophtheirus salmonis</name>
    <name type="common">Salmon louse</name>
    <name type="synonym">Caligus salmonis</name>
    <dbReference type="NCBI Taxonomy" id="72036"/>
    <lineage>
        <taxon>Eukaryota</taxon>
        <taxon>Metazoa</taxon>
        <taxon>Ecdysozoa</taxon>
        <taxon>Arthropoda</taxon>
        <taxon>Crustacea</taxon>
        <taxon>Multicrustacea</taxon>
        <taxon>Hexanauplia</taxon>
        <taxon>Copepoda</taxon>
        <taxon>Siphonostomatoida</taxon>
        <taxon>Caligidae</taxon>
        <taxon>Lepeophtheirus</taxon>
    </lineage>
</organism>
<dbReference type="EMBL" id="HACA01010774">
    <property type="protein sequence ID" value="CDW28135.1"/>
    <property type="molecule type" value="Transcribed_RNA"/>
</dbReference>
<sequence>MPPFFSRIDRKSPRRPTINCSGTSSCSRLKTNYPEDNQVWTQDGAPSHTSTMYQKFYADSSILIQRDMAPIHQILTTGFFNIRHYGEGNKQDLTSKCELTQVIHSG</sequence>
<name>A0A0K2TQP1_LEPSM</name>
<reference evidence="2" key="1">
    <citation type="submission" date="2014-05" db="EMBL/GenBank/DDBJ databases">
        <authorList>
            <person name="Chronopoulou M."/>
        </authorList>
    </citation>
    <scope>NUCLEOTIDE SEQUENCE</scope>
    <source>
        <tissue evidence="2">Whole organism</tissue>
    </source>
</reference>
<evidence type="ECO:0000256" key="1">
    <source>
        <dbReference type="SAM" id="MobiDB-lite"/>
    </source>
</evidence>
<dbReference type="AlphaFoldDB" id="A0A0K2TQP1"/>
<proteinExistence type="predicted"/>
<dbReference type="PROSITE" id="PS51257">
    <property type="entry name" value="PROKAR_LIPOPROTEIN"/>
    <property type="match status" value="1"/>
</dbReference>
<protein>
    <submittedName>
        <fullName evidence="2">Uncharacterized protein</fullName>
    </submittedName>
</protein>